<dbReference type="EMBL" id="NBNE01001633">
    <property type="protein sequence ID" value="OWZ13235.1"/>
    <property type="molecule type" value="Genomic_DNA"/>
</dbReference>
<dbReference type="GO" id="GO:0008233">
    <property type="term" value="F:peptidase activity"/>
    <property type="evidence" value="ECO:0007669"/>
    <property type="project" value="UniProtKB-KW"/>
</dbReference>
<keyword evidence="3" id="KW-1185">Reference proteome</keyword>
<proteinExistence type="predicted"/>
<keyword evidence="2" id="KW-0645">Protease</keyword>
<evidence type="ECO:0000313" key="2">
    <source>
        <dbReference type="EMBL" id="OWZ13235.1"/>
    </source>
</evidence>
<sequence length="218" mass="24404">MRSVTIPLLICVAAGQTYDTLFRPEKNSPVGRRTYLRVTNIGEKPTVLDAHTTIVWWTPTDARNYDEWQYLSYGVTSDVNDEDIFGETNEPMTARRKYVDPQAIMGRSEKPGNPLGKHQGTKIILSPSMRLRLGPSLSEALKGNAAWLGARARTARQCGLEHGPHFRMGSTEEPDPSFEEILEYEHADEEVILHEGSDLFAEDMEAGMVVLQEVSLTV</sequence>
<feature type="chain" id="PRO_5013189078" evidence="1">
    <location>
        <begin position="16"/>
        <end position="218"/>
    </location>
</feature>
<gene>
    <name evidence="2" type="ORF">PHMEG_00013478</name>
</gene>
<keyword evidence="1" id="KW-0732">Signal</keyword>
<reference evidence="3" key="1">
    <citation type="submission" date="2017-03" db="EMBL/GenBank/DDBJ databases">
        <title>Phytopthora megakarya and P. palmivora, two closely related causual agents of cacao black pod achieved similar genome size and gene model numbers by different mechanisms.</title>
        <authorList>
            <person name="Ali S."/>
            <person name="Shao J."/>
            <person name="Larry D.J."/>
            <person name="Kronmiller B."/>
            <person name="Shen D."/>
            <person name="Strem M.D."/>
            <person name="Melnick R.L."/>
            <person name="Guiltinan M.J."/>
            <person name="Tyler B.M."/>
            <person name="Meinhardt L.W."/>
            <person name="Bailey B.A."/>
        </authorList>
    </citation>
    <scope>NUCLEOTIDE SEQUENCE [LARGE SCALE GENOMIC DNA]</scope>
    <source>
        <strain evidence="3">zdho120</strain>
    </source>
</reference>
<dbReference type="Proteomes" id="UP000198211">
    <property type="component" value="Unassembled WGS sequence"/>
</dbReference>
<protein>
    <submittedName>
        <fullName evidence="2">Eukaryotic/viral aspartic protease</fullName>
    </submittedName>
</protein>
<dbReference type="AlphaFoldDB" id="A0A225W6M9"/>
<keyword evidence="2" id="KW-0378">Hydrolase</keyword>
<dbReference type="OrthoDB" id="116059at2759"/>
<comment type="caution">
    <text evidence="2">The sequence shown here is derived from an EMBL/GenBank/DDBJ whole genome shotgun (WGS) entry which is preliminary data.</text>
</comment>
<name>A0A225W6M9_9STRA</name>
<evidence type="ECO:0000256" key="1">
    <source>
        <dbReference type="SAM" id="SignalP"/>
    </source>
</evidence>
<evidence type="ECO:0000313" key="3">
    <source>
        <dbReference type="Proteomes" id="UP000198211"/>
    </source>
</evidence>
<feature type="signal peptide" evidence="1">
    <location>
        <begin position="1"/>
        <end position="15"/>
    </location>
</feature>
<organism evidence="2 3">
    <name type="scientific">Phytophthora megakarya</name>
    <dbReference type="NCBI Taxonomy" id="4795"/>
    <lineage>
        <taxon>Eukaryota</taxon>
        <taxon>Sar</taxon>
        <taxon>Stramenopiles</taxon>
        <taxon>Oomycota</taxon>
        <taxon>Peronosporomycetes</taxon>
        <taxon>Peronosporales</taxon>
        <taxon>Peronosporaceae</taxon>
        <taxon>Phytophthora</taxon>
    </lineage>
</organism>
<dbReference type="GO" id="GO:0006508">
    <property type="term" value="P:proteolysis"/>
    <property type="evidence" value="ECO:0007669"/>
    <property type="project" value="UniProtKB-KW"/>
</dbReference>
<accession>A0A225W6M9</accession>